<dbReference type="AlphaFoldDB" id="A0A9P1JFF2"/>
<dbReference type="Pfam" id="PF09924">
    <property type="entry name" value="LPG_synthase_C"/>
    <property type="match status" value="1"/>
</dbReference>
<evidence type="ECO:0000256" key="9">
    <source>
        <dbReference type="ARBA" id="ARBA00023098"/>
    </source>
</evidence>
<feature type="transmembrane region" description="Helical" evidence="14">
    <location>
        <begin position="84"/>
        <end position="107"/>
    </location>
</feature>
<dbReference type="InterPro" id="IPR024320">
    <property type="entry name" value="LPG_synthase_C"/>
</dbReference>
<keyword evidence="5" id="KW-1003">Cell membrane</keyword>
<feature type="transmembrane region" description="Helical" evidence="14">
    <location>
        <begin position="7"/>
        <end position="25"/>
    </location>
</feature>
<comment type="function">
    <text evidence="14">Catalyzes the transfer of a lysyl group from L-lysyl-tRNA(Lys) to membrane-bound phosphatidylglycerol (PG), which produces lysylphosphatidylglycerol (LPG), a major component of the bacterial membrane with a positive net charge. LPG synthesis contributes to bacterial virulence as it is involved in the resistance mechanism against cationic antimicrobial peptides (CAMP) produces by the host's immune system (defensins, cathelicidins) and by the competing microorganisms.</text>
</comment>
<comment type="catalytic activity">
    <reaction evidence="13 14">
        <text>L-lysyl-tRNA(Lys) + a 1,2-diacyl-sn-glycero-3-phospho-(1'-sn-glycerol) = a 1,2-diacyl-sn-glycero-3-phospho-1'-(3'-O-L-lysyl)-sn-glycerol + tRNA(Lys)</text>
        <dbReference type="Rhea" id="RHEA:10668"/>
        <dbReference type="Rhea" id="RHEA-COMP:9696"/>
        <dbReference type="Rhea" id="RHEA-COMP:9697"/>
        <dbReference type="ChEBI" id="CHEBI:64716"/>
        <dbReference type="ChEBI" id="CHEBI:75792"/>
        <dbReference type="ChEBI" id="CHEBI:78442"/>
        <dbReference type="ChEBI" id="CHEBI:78529"/>
        <dbReference type="EC" id="2.3.2.3"/>
    </reaction>
</comment>
<evidence type="ECO:0000256" key="4">
    <source>
        <dbReference type="ARBA" id="ARBA00021546"/>
    </source>
</evidence>
<keyword evidence="11 14" id="KW-0046">Antibiotic resistance</keyword>
<evidence type="ECO:0000256" key="10">
    <source>
        <dbReference type="ARBA" id="ARBA00023136"/>
    </source>
</evidence>
<name>A0A9P1JFF2_BACAS</name>
<protein>
    <recommendedName>
        <fullName evidence="4 14">Phosphatidylglycerol lysyltransferase</fullName>
        <ecNumber evidence="3 14">2.3.2.3</ecNumber>
    </recommendedName>
    <alternativeName>
        <fullName evidence="12 14">Lysylphosphatidylglycerol synthase</fullName>
    </alternativeName>
</protein>
<evidence type="ECO:0000259" key="15">
    <source>
        <dbReference type="Pfam" id="PF09924"/>
    </source>
</evidence>
<keyword evidence="10 14" id="KW-0472">Membrane</keyword>
<feature type="transmembrane region" description="Helical" evidence="14">
    <location>
        <begin position="162"/>
        <end position="181"/>
    </location>
</feature>
<feature type="transmembrane region" description="Helical" evidence="14">
    <location>
        <begin position="235"/>
        <end position="255"/>
    </location>
</feature>
<keyword evidence="9 14" id="KW-0443">Lipid metabolism</keyword>
<dbReference type="Pfam" id="PF03706">
    <property type="entry name" value="LPG_synthase_TM"/>
    <property type="match status" value="1"/>
</dbReference>
<feature type="transmembrane region" description="Helical" evidence="14">
    <location>
        <begin position="275"/>
        <end position="300"/>
    </location>
</feature>
<evidence type="ECO:0000256" key="3">
    <source>
        <dbReference type="ARBA" id="ARBA00012014"/>
    </source>
</evidence>
<accession>A0A9P1JFF2</accession>
<dbReference type="GO" id="GO:0050071">
    <property type="term" value="F:phosphatidylglycerol lysyltransferase activity"/>
    <property type="evidence" value="ECO:0007669"/>
    <property type="project" value="UniProtKB-EC"/>
</dbReference>
<feature type="transmembrane region" description="Helical" evidence="14">
    <location>
        <begin position="51"/>
        <end position="72"/>
    </location>
</feature>
<comment type="similarity">
    <text evidence="2 14">Belongs to the LPG synthase family.</text>
</comment>
<organism evidence="16 17">
    <name type="scientific">Bacillus amyloliquefaciens (strain ATCC 23350 / DSM 7 / BCRC 11601 / CCUG 28519 / NBRC 15535 / NRRL B-14393 / F)</name>
    <dbReference type="NCBI Taxonomy" id="692420"/>
    <lineage>
        <taxon>Bacteria</taxon>
        <taxon>Bacillati</taxon>
        <taxon>Bacillota</taxon>
        <taxon>Bacilli</taxon>
        <taxon>Bacillales</taxon>
        <taxon>Bacillaceae</taxon>
        <taxon>Bacillus</taxon>
        <taxon>Bacillus amyloliquefaciens group</taxon>
    </lineage>
</organism>
<dbReference type="NCBIfam" id="NF033480">
    <property type="entry name" value="bifunc_MprF"/>
    <property type="match status" value="1"/>
</dbReference>
<feature type="transmembrane region" description="Helical" evidence="14">
    <location>
        <begin position="201"/>
        <end position="223"/>
    </location>
</feature>
<dbReference type="Proteomes" id="UP000006562">
    <property type="component" value="Chromosome"/>
</dbReference>
<evidence type="ECO:0000256" key="14">
    <source>
        <dbReference type="RuleBase" id="RU363042"/>
    </source>
</evidence>
<dbReference type="GO" id="GO:0005886">
    <property type="term" value="C:plasma membrane"/>
    <property type="evidence" value="ECO:0007669"/>
    <property type="project" value="UniProtKB-SubCell"/>
</dbReference>
<evidence type="ECO:0000256" key="1">
    <source>
        <dbReference type="ARBA" id="ARBA00004651"/>
    </source>
</evidence>
<feature type="transmembrane region" description="Helical" evidence="14">
    <location>
        <begin position="427"/>
        <end position="446"/>
    </location>
</feature>
<evidence type="ECO:0000256" key="5">
    <source>
        <dbReference type="ARBA" id="ARBA00022475"/>
    </source>
</evidence>
<dbReference type="InterPro" id="IPR051211">
    <property type="entry name" value="PG_lysyltransferase"/>
</dbReference>
<dbReference type="GO" id="GO:0006629">
    <property type="term" value="P:lipid metabolic process"/>
    <property type="evidence" value="ECO:0007669"/>
    <property type="project" value="UniProtKB-KW"/>
</dbReference>
<sequence length="865" mass="96917">MLTKKNALSILKVLFPIAVLLLVIYQSKKELTDLSFKRTLYIINGIERYDLFILVLLGLLAVSAMSFYDFVLKRTLRLNIPNWKVFRVSFIANSFNNVLGFGGLAGVGLRTMLYKEHTNDVKRLVAGIAWLTSSALLGLSVFSILTVARVLPVGEITSEKPWLWAVIAGVALIVPAALIAARINNKKADTEDGEAKPRHPVFSYIGASFAEWFAAAVVMYYSLYVMGIQADVRHVFGVFAIAAIGGIISLVPGGFGSFDLLFLLGMQNMGFPQEAVVTSIVIYRIVYSFIPFVFGLFFAAGDLTENTLKRLESNPKMAPAVETTNVLLVLQRAILIRMLYGSLALLVFVSGVVVLASVALPIDRETVIPHIPHPALLAFNALSLSAALILLILPIELYKRTKRSYSMAVAALVGGFVFSFLKGLNISAIFILPVVIVLLVLLKRQFIREQASYTLGQMIFAAALFIIALFNYNLIAGFIWDKMNRLLRHDYFVHNNSHITYATMTAIIVVPLFFLVFTAIYHKRSKPIGEEADPERLKSFLAEEGGNALSHLGFLGDKRFYFSSDGKALLLFGQISRRLVVLGDPSGQKDSFPLVIEEFLNEAHKQGLSVMFYQIEREDMALYHDFGYNFFKLGEEALVDMEAFTLSGKKKAGLRAINNKFDREGYTFHVGEPPFSSEFIAKLKDISDEWLGPKKEKGFSLGFFDRDYLEQAPIAYVKDTEGEIIAFANLMPMYQEGEISVDLMRYRKNAPNGIMDALFIRLFLWAQEQGYTTFNMGMAPLSNVGTAFSSFWSERIAAVIFNNVRYMYSFSGLRAFKEKYKPEWRGKYLAYRKNRSLSVTMILVTRLIGKTKKDAVKKASFFLGN</sequence>
<feature type="transmembrane region" description="Helical" evidence="14">
    <location>
        <begin position="499"/>
        <end position="521"/>
    </location>
</feature>
<reference evidence="16 17" key="1">
    <citation type="journal article" date="2011" name="Int. J. Syst. Evol. Microbiol.">
        <title>Relationship of Bacillus amyloliquefaciens clades associated with strains DSM 7T and FZB42T: a proposal for Bacillus amyloliquefaciens subsp. amyloliquefaciens subsp. nov. and Bacillus amyloliquefaciens subsp. plantarum subsp. nov. based on complete genome sequence comparisons.</title>
        <authorList>
            <person name="Borriss R."/>
            <person name="Chen X.H."/>
            <person name="Rueckert C."/>
            <person name="Blom J."/>
            <person name="Becker A."/>
            <person name="Baumgarth B."/>
            <person name="Fan B."/>
            <person name="Pukall R."/>
            <person name="Schumann P."/>
            <person name="Sproer C."/>
            <person name="Junge H."/>
            <person name="Vater J."/>
            <person name="Puhler A."/>
            <person name="Klenk H.P."/>
        </authorList>
    </citation>
    <scope>NUCLEOTIDE SEQUENCE [LARGE SCALE GENOMIC DNA]</scope>
    <source>
        <strain evidence="17">DSM 7</strain>
    </source>
</reference>
<dbReference type="KEGG" id="bao:BAMF_0804"/>
<dbReference type="PANTHER" id="PTHR34697">
    <property type="entry name" value="PHOSPHATIDYLGLYCEROL LYSYLTRANSFERASE"/>
    <property type="match status" value="1"/>
</dbReference>
<feature type="transmembrane region" description="Helical" evidence="14">
    <location>
        <begin position="374"/>
        <end position="393"/>
    </location>
</feature>
<keyword evidence="17" id="KW-1185">Reference proteome</keyword>
<comment type="subcellular location">
    <subcellularLocation>
        <location evidence="1 14">Cell membrane</location>
        <topology evidence="1 14">Multi-pass membrane protein</topology>
    </subcellularLocation>
</comment>
<evidence type="ECO:0000256" key="2">
    <source>
        <dbReference type="ARBA" id="ARBA00008627"/>
    </source>
</evidence>
<evidence type="ECO:0000256" key="7">
    <source>
        <dbReference type="ARBA" id="ARBA00022692"/>
    </source>
</evidence>
<dbReference type="GO" id="GO:0046677">
    <property type="term" value="P:response to antibiotic"/>
    <property type="evidence" value="ECO:0007669"/>
    <property type="project" value="UniProtKB-KW"/>
</dbReference>
<keyword evidence="7 14" id="KW-0812">Transmembrane</keyword>
<proteinExistence type="inferred from homology"/>
<evidence type="ECO:0000313" key="17">
    <source>
        <dbReference type="Proteomes" id="UP000006562"/>
    </source>
</evidence>
<evidence type="ECO:0000256" key="13">
    <source>
        <dbReference type="ARBA" id="ARBA00047540"/>
    </source>
</evidence>
<dbReference type="GO" id="GO:0055091">
    <property type="term" value="P:phospholipid homeostasis"/>
    <property type="evidence" value="ECO:0007669"/>
    <property type="project" value="TreeGrafter"/>
</dbReference>
<dbReference type="SUPFAM" id="SSF55729">
    <property type="entry name" value="Acyl-CoA N-acyltransferases (Nat)"/>
    <property type="match status" value="1"/>
</dbReference>
<evidence type="ECO:0000256" key="6">
    <source>
        <dbReference type="ARBA" id="ARBA00022679"/>
    </source>
</evidence>
<dbReference type="PANTHER" id="PTHR34697:SF2">
    <property type="entry name" value="PHOSPHATIDYLGLYCEROL LYSYLTRANSFERASE"/>
    <property type="match status" value="1"/>
</dbReference>
<evidence type="ECO:0000256" key="12">
    <source>
        <dbReference type="ARBA" id="ARBA00031899"/>
    </source>
</evidence>
<dbReference type="EMBL" id="FN597644">
    <property type="protein sequence ID" value="CBI41930.1"/>
    <property type="molecule type" value="Genomic_DNA"/>
</dbReference>
<feature type="transmembrane region" description="Helical" evidence="14">
    <location>
        <begin position="338"/>
        <end position="362"/>
    </location>
</feature>
<evidence type="ECO:0000256" key="8">
    <source>
        <dbReference type="ARBA" id="ARBA00022989"/>
    </source>
</evidence>
<keyword evidence="8 14" id="KW-1133">Transmembrane helix</keyword>
<evidence type="ECO:0000256" key="11">
    <source>
        <dbReference type="ARBA" id="ARBA00023251"/>
    </source>
</evidence>
<dbReference type="RefSeq" id="WP_013351429.1">
    <property type="nucleotide sequence ID" value="NC_014551.1"/>
</dbReference>
<dbReference type="InterPro" id="IPR016181">
    <property type="entry name" value="Acyl_CoA_acyltransferase"/>
</dbReference>
<feature type="transmembrane region" description="Helical" evidence="14">
    <location>
        <begin position="458"/>
        <end position="479"/>
    </location>
</feature>
<reference evidence="17" key="2">
    <citation type="journal article" date="2011" name="J. Biotechnol.">
        <title>Genome sequence of B. amyloliquefaciens type strain DSM7(T) reveals differences to plant-associated B. amyloliquefaciens FZB42.</title>
        <authorList>
            <person name="Ruckert C."/>
            <person name="Blom J."/>
            <person name="Chen X."/>
            <person name="Reva O."/>
            <person name="Borriss R."/>
        </authorList>
    </citation>
    <scope>NUCLEOTIDE SEQUENCE [LARGE SCALE GENOMIC DNA]</scope>
    <source>
        <strain evidence="17">DSM 7</strain>
    </source>
</reference>
<evidence type="ECO:0000313" key="16">
    <source>
        <dbReference type="EMBL" id="CBI41930.1"/>
    </source>
</evidence>
<feature type="transmembrane region" description="Helical" evidence="14">
    <location>
        <begin position="127"/>
        <end position="150"/>
    </location>
</feature>
<keyword evidence="6 14" id="KW-0808">Transferase</keyword>
<dbReference type="InterPro" id="IPR022791">
    <property type="entry name" value="L-PG_synthase/AglD"/>
</dbReference>
<dbReference type="EC" id="2.3.2.3" evidence="3 14"/>
<gene>
    <name evidence="14 16" type="primary">mprF</name>
    <name evidence="16" type="ordered locus">BAMF_0804</name>
</gene>
<feature type="domain" description="Phosphatidylglycerol lysyltransferase C-terminal" evidence="15">
    <location>
        <begin position="541"/>
        <end position="831"/>
    </location>
</feature>